<dbReference type="PANTHER" id="PTHR43133">
    <property type="entry name" value="RNA POLYMERASE ECF-TYPE SIGMA FACTO"/>
    <property type="match status" value="1"/>
</dbReference>
<dbReference type="GO" id="GO:0003677">
    <property type="term" value="F:DNA binding"/>
    <property type="evidence" value="ECO:0007669"/>
    <property type="project" value="UniProtKB-KW"/>
</dbReference>
<evidence type="ECO:0000259" key="7">
    <source>
        <dbReference type="Pfam" id="PF08281"/>
    </source>
</evidence>
<keyword evidence="5" id="KW-0804">Transcription</keyword>
<dbReference type="PANTHER" id="PTHR43133:SF50">
    <property type="entry name" value="ECF RNA POLYMERASE SIGMA FACTOR SIGM"/>
    <property type="match status" value="1"/>
</dbReference>
<dbReference type="GO" id="GO:0006352">
    <property type="term" value="P:DNA-templated transcription initiation"/>
    <property type="evidence" value="ECO:0007669"/>
    <property type="project" value="InterPro"/>
</dbReference>
<reference evidence="9" key="1">
    <citation type="submission" date="2017-01" db="EMBL/GenBank/DDBJ databases">
        <authorList>
            <person name="Varghese N."/>
            <person name="Submissions S."/>
        </authorList>
    </citation>
    <scope>NUCLEOTIDE SEQUENCE [LARGE SCALE GENOMIC DNA]</scope>
    <source>
        <strain evidence="9">3bp</strain>
    </source>
</reference>
<feature type="domain" description="RNA polymerase sigma-70 region 2" evidence="6">
    <location>
        <begin position="37"/>
        <end position="97"/>
    </location>
</feature>
<evidence type="ECO:0000256" key="4">
    <source>
        <dbReference type="ARBA" id="ARBA00023125"/>
    </source>
</evidence>
<evidence type="ECO:0000256" key="1">
    <source>
        <dbReference type="ARBA" id="ARBA00010641"/>
    </source>
</evidence>
<keyword evidence="2" id="KW-0805">Transcription regulation</keyword>
<dbReference type="InterPro" id="IPR013325">
    <property type="entry name" value="RNA_pol_sigma_r2"/>
</dbReference>
<comment type="similarity">
    <text evidence="1">Belongs to the sigma-70 factor family. ECF subfamily.</text>
</comment>
<keyword evidence="3" id="KW-0731">Sigma factor</keyword>
<dbReference type="EMBL" id="FTMI01000001">
    <property type="protein sequence ID" value="SIP94323.1"/>
    <property type="molecule type" value="Genomic_DNA"/>
</dbReference>
<evidence type="ECO:0000259" key="6">
    <source>
        <dbReference type="Pfam" id="PF04542"/>
    </source>
</evidence>
<dbReference type="GO" id="GO:0016987">
    <property type="term" value="F:sigma factor activity"/>
    <property type="evidence" value="ECO:0007669"/>
    <property type="project" value="UniProtKB-KW"/>
</dbReference>
<dbReference type="Gene3D" id="1.10.10.10">
    <property type="entry name" value="Winged helix-like DNA-binding domain superfamily/Winged helix DNA-binding domain"/>
    <property type="match status" value="1"/>
</dbReference>
<organism evidence="8 9">
    <name type="scientific">Cellulosimicrobium aquatile</name>
    <dbReference type="NCBI Taxonomy" id="1612203"/>
    <lineage>
        <taxon>Bacteria</taxon>
        <taxon>Bacillati</taxon>
        <taxon>Actinomycetota</taxon>
        <taxon>Actinomycetes</taxon>
        <taxon>Micrococcales</taxon>
        <taxon>Promicromonosporaceae</taxon>
        <taxon>Cellulosimicrobium</taxon>
    </lineage>
</organism>
<dbReference type="Pfam" id="PF08281">
    <property type="entry name" value="Sigma70_r4_2"/>
    <property type="match status" value="1"/>
</dbReference>
<feature type="domain" description="RNA polymerase sigma factor 70 region 4 type 2" evidence="7">
    <location>
        <begin position="124"/>
        <end position="176"/>
    </location>
</feature>
<evidence type="ECO:0000256" key="2">
    <source>
        <dbReference type="ARBA" id="ARBA00023015"/>
    </source>
</evidence>
<dbReference type="RefSeq" id="WP_061267006.1">
    <property type="nucleotide sequence ID" value="NZ_FTMI01000001.1"/>
</dbReference>
<keyword evidence="9" id="KW-1185">Reference proteome</keyword>
<dbReference type="SUPFAM" id="SSF88946">
    <property type="entry name" value="Sigma2 domain of RNA polymerase sigma factors"/>
    <property type="match status" value="1"/>
</dbReference>
<accession>A0A1N6NQK0</accession>
<dbReference type="AlphaFoldDB" id="A0A1N6NQK0"/>
<dbReference type="SUPFAM" id="SSF88659">
    <property type="entry name" value="Sigma3 and sigma4 domains of RNA polymerase sigma factors"/>
    <property type="match status" value="1"/>
</dbReference>
<dbReference type="InterPro" id="IPR014284">
    <property type="entry name" value="RNA_pol_sigma-70_dom"/>
</dbReference>
<evidence type="ECO:0000313" key="9">
    <source>
        <dbReference type="Proteomes" id="UP000186235"/>
    </source>
</evidence>
<dbReference type="Gene3D" id="1.10.1740.10">
    <property type="match status" value="1"/>
</dbReference>
<dbReference type="Pfam" id="PF04542">
    <property type="entry name" value="Sigma70_r2"/>
    <property type="match status" value="1"/>
</dbReference>
<protein>
    <submittedName>
        <fullName evidence="8">RNA polymerase sigma-70 factor, sigma-E family</fullName>
    </submittedName>
</protein>
<evidence type="ECO:0000256" key="5">
    <source>
        <dbReference type="ARBA" id="ARBA00023163"/>
    </source>
</evidence>
<gene>
    <name evidence="8" type="ORF">SAMN05518682_0655</name>
</gene>
<dbReference type="InterPro" id="IPR007627">
    <property type="entry name" value="RNA_pol_sigma70_r2"/>
</dbReference>
<dbReference type="Proteomes" id="UP000186235">
    <property type="component" value="Unassembled WGS sequence"/>
</dbReference>
<name>A0A1N6NQK0_9MICO</name>
<dbReference type="GeneID" id="95684263"/>
<dbReference type="InterPro" id="IPR014325">
    <property type="entry name" value="RNA_pol_sigma-E_actinobac"/>
</dbReference>
<evidence type="ECO:0000256" key="3">
    <source>
        <dbReference type="ARBA" id="ARBA00023082"/>
    </source>
</evidence>
<sequence length="190" mass="21246">MTDVTTERWGGAPEVQVVRVGLTAEERFTEFARTSSADLYRYAYLLCGDAHRAHDLVQLALERTFRAWTRVGDGQPFAYARRVVVTARIDSWRRTRREVSVEHDTLVGLDVPATGDSSGIEDRDRVVRALLALPVKQRRVVLLRYVLDRSEAETAAELGIAVGTVKSTGSRALARLRTLIAPEHGTETER</sequence>
<dbReference type="CDD" id="cd06171">
    <property type="entry name" value="Sigma70_r4"/>
    <property type="match status" value="1"/>
</dbReference>
<evidence type="ECO:0000313" key="8">
    <source>
        <dbReference type="EMBL" id="SIP94323.1"/>
    </source>
</evidence>
<dbReference type="NCBIfam" id="TIGR02983">
    <property type="entry name" value="SigE-fam_strep"/>
    <property type="match status" value="1"/>
</dbReference>
<dbReference type="InterPro" id="IPR013249">
    <property type="entry name" value="RNA_pol_sigma70_r4_t2"/>
</dbReference>
<keyword evidence="4" id="KW-0238">DNA-binding</keyword>
<dbReference type="NCBIfam" id="TIGR02937">
    <property type="entry name" value="sigma70-ECF"/>
    <property type="match status" value="1"/>
</dbReference>
<proteinExistence type="inferred from homology"/>
<dbReference type="InterPro" id="IPR013324">
    <property type="entry name" value="RNA_pol_sigma_r3/r4-like"/>
</dbReference>
<dbReference type="InterPro" id="IPR039425">
    <property type="entry name" value="RNA_pol_sigma-70-like"/>
</dbReference>
<dbReference type="InterPro" id="IPR036388">
    <property type="entry name" value="WH-like_DNA-bd_sf"/>
</dbReference>